<proteinExistence type="predicted"/>
<reference evidence="2 3" key="1">
    <citation type="submission" date="2020-04" db="EMBL/GenBank/DDBJ databases">
        <authorList>
            <consortium name="Desulfovibrio sp. FSS-1 genome sequencing consortium"/>
            <person name="Shimoshige H."/>
            <person name="Kobayashi H."/>
            <person name="Maekawa T."/>
        </authorList>
    </citation>
    <scope>NUCLEOTIDE SEQUENCE [LARGE SCALE GENOMIC DNA]</scope>
    <source>
        <strain evidence="2 3">SIID29052-01</strain>
    </source>
</reference>
<name>A0A6V8LUB8_9BACT</name>
<evidence type="ECO:0008006" key="4">
    <source>
        <dbReference type="Google" id="ProtNLM"/>
    </source>
</evidence>
<dbReference type="EMBL" id="BLTE01000010">
    <property type="protein sequence ID" value="GFK94550.1"/>
    <property type="molecule type" value="Genomic_DNA"/>
</dbReference>
<dbReference type="RefSeq" id="WP_173084733.1">
    <property type="nucleotide sequence ID" value="NZ_BLTE01000010.1"/>
</dbReference>
<feature type="compositionally biased region" description="Polar residues" evidence="1">
    <location>
        <begin position="93"/>
        <end position="107"/>
    </location>
</feature>
<organism evidence="2 3">
    <name type="scientific">Fundidesulfovibrio magnetotacticus</name>
    <dbReference type="NCBI Taxonomy" id="2730080"/>
    <lineage>
        <taxon>Bacteria</taxon>
        <taxon>Pseudomonadati</taxon>
        <taxon>Thermodesulfobacteriota</taxon>
        <taxon>Desulfovibrionia</taxon>
        <taxon>Desulfovibrionales</taxon>
        <taxon>Desulfovibrionaceae</taxon>
        <taxon>Fundidesulfovibrio</taxon>
    </lineage>
</organism>
<keyword evidence="3" id="KW-1185">Reference proteome</keyword>
<dbReference type="Proteomes" id="UP000494245">
    <property type="component" value="Unassembled WGS sequence"/>
</dbReference>
<evidence type="ECO:0000313" key="2">
    <source>
        <dbReference type="EMBL" id="GFK94550.1"/>
    </source>
</evidence>
<comment type="caution">
    <text evidence="2">The sequence shown here is derived from an EMBL/GenBank/DDBJ whole genome shotgun (WGS) entry which is preliminary data.</text>
</comment>
<evidence type="ECO:0000313" key="3">
    <source>
        <dbReference type="Proteomes" id="UP000494245"/>
    </source>
</evidence>
<dbReference type="AlphaFoldDB" id="A0A6V8LUB8"/>
<feature type="region of interest" description="Disordered" evidence="1">
    <location>
        <begin position="92"/>
        <end position="116"/>
    </location>
</feature>
<evidence type="ECO:0000256" key="1">
    <source>
        <dbReference type="SAM" id="MobiDB-lite"/>
    </source>
</evidence>
<accession>A0A6V8LUB8</accession>
<gene>
    <name evidence="2" type="ORF">NNJEOMEG_02396</name>
</gene>
<sequence length="116" mass="13124">MRDELDIIDQALETGRLELGHLAGGEVEEAERLAGERLALMEEAWRMRDPRKIGALKQKLLQLQSIQGQITAEAKRLHEAIRRDLLRAKQENQRLTGYRSSMRTSAAGSRFVDKAG</sequence>
<reference evidence="2 3" key="2">
    <citation type="submission" date="2020-05" db="EMBL/GenBank/DDBJ databases">
        <title>Draft genome sequence of Desulfovibrio sp. strainFSS-1.</title>
        <authorList>
            <person name="Shimoshige H."/>
            <person name="Kobayashi H."/>
            <person name="Maekawa T."/>
        </authorList>
    </citation>
    <scope>NUCLEOTIDE SEQUENCE [LARGE SCALE GENOMIC DNA]</scope>
    <source>
        <strain evidence="2 3">SIID29052-01</strain>
    </source>
</reference>
<protein>
    <recommendedName>
        <fullName evidence="4">Flagellar protein FliT</fullName>
    </recommendedName>
</protein>